<keyword evidence="3 10" id="KW-0716">Sensory transduction</keyword>
<feature type="transmembrane region" description="Helical" evidence="10">
    <location>
        <begin position="145"/>
        <end position="166"/>
    </location>
</feature>
<dbReference type="GO" id="GO:0005886">
    <property type="term" value="C:plasma membrane"/>
    <property type="evidence" value="ECO:0007669"/>
    <property type="project" value="UniProtKB-SubCell"/>
</dbReference>
<keyword evidence="4 9" id="KW-0812">Transmembrane</keyword>
<keyword evidence="9" id="KW-0297">G-protein coupled receptor</keyword>
<dbReference type="RefSeq" id="XP_054849732.1">
    <property type="nucleotide sequence ID" value="XM_054993757.1"/>
</dbReference>
<dbReference type="FunFam" id="1.20.1070.10:FF:000001">
    <property type="entry name" value="Olfactory receptor"/>
    <property type="match status" value="1"/>
</dbReference>
<evidence type="ECO:0000256" key="8">
    <source>
        <dbReference type="ARBA" id="ARBA00023224"/>
    </source>
</evidence>
<evidence type="ECO:0000256" key="7">
    <source>
        <dbReference type="ARBA" id="ARBA00023136"/>
    </source>
</evidence>
<dbReference type="GeneID" id="129339153"/>
<keyword evidence="12" id="KW-1185">Reference proteome</keyword>
<comment type="subcellular location">
    <subcellularLocation>
        <location evidence="1 10">Cell membrane</location>
        <topology evidence="1 10">Multi-pass membrane protein</topology>
    </subcellularLocation>
</comment>
<sequence>MDSSEERNQTSLPREFILIGLTNHTHIKIVLFVVFTIIYTAAMISNLLIIVLVRADSRLHTPMYFFLSNFSILEVCYTSTVVPQMLSHILSERKTIPLVRCAMQLCLFLSFGITECFLLTIMSYDRYVAICRPLHYSLIITKQACIALALASWAGGFIISVINTAFTLQLSFAGHKIDHFFCEMPAMMRAADGEVQQAKICMLISAVFTLILPLLLVVVSYACILYTILDSHSNAGRRKAISTCSSHLAVVTLFFGAVISMYLRPKSSSSMTNSKMSSVFYIVITPALNPIIYSLRNKEMLQALKKVMNVSKQMN</sequence>
<feature type="transmembrane region" description="Helical" evidence="10">
    <location>
        <begin position="102"/>
        <end position="124"/>
    </location>
</feature>
<evidence type="ECO:0000256" key="2">
    <source>
        <dbReference type="ARBA" id="ARBA00022475"/>
    </source>
</evidence>
<proteinExistence type="inferred from homology"/>
<evidence type="ECO:0000256" key="4">
    <source>
        <dbReference type="ARBA" id="ARBA00022692"/>
    </source>
</evidence>
<dbReference type="PROSITE" id="PS50262">
    <property type="entry name" value="G_PROTEIN_RECEP_F1_2"/>
    <property type="match status" value="1"/>
</dbReference>
<dbReference type="Proteomes" id="UP001190640">
    <property type="component" value="Chromosome 12"/>
</dbReference>
<evidence type="ECO:0000256" key="1">
    <source>
        <dbReference type="ARBA" id="ARBA00004651"/>
    </source>
</evidence>
<dbReference type="PROSITE" id="PS00237">
    <property type="entry name" value="G_PROTEIN_RECEP_F1_1"/>
    <property type="match status" value="1"/>
</dbReference>
<dbReference type="PRINTS" id="PR00245">
    <property type="entry name" value="OLFACTORYR"/>
</dbReference>
<organism evidence="12 13">
    <name type="scientific">Eublepharis macularius</name>
    <name type="common">Leopard gecko</name>
    <name type="synonym">Cyrtodactylus macularius</name>
    <dbReference type="NCBI Taxonomy" id="481883"/>
    <lineage>
        <taxon>Eukaryota</taxon>
        <taxon>Metazoa</taxon>
        <taxon>Chordata</taxon>
        <taxon>Craniata</taxon>
        <taxon>Vertebrata</taxon>
        <taxon>Euteleostomi</taxon>
        <taxon>Lepidosauria</taxon>
        <taxon>Squamata</taxon>
        <taxon>Bifurcata</taxon>
        <taxon>Gekkota</taxon>
        <taxon>Eublepharidae</taxon>
        <taxon>Eublepharinae</taxon>
        <taxon>Eublepharis</taxon>
    </lineage>
</organism>
<feature type="transmembrane region" description="Helical" evidence="10">
    <location>
        <begin position="202"/>
        <end position="228"/>
    </location>
</feature>
<keyword evidence="9" id="KW-0675">Receptor</keyword>
<dbReference type="AlphaFoldDB" id="A0AA97K5T4"/>
<feature type="transmembrane region" description="Helical" evidence="10">
    <location>
        <begin position="29"/>
        <end position="52"/>
    </location>
</feature>
<evidence type="ECO:0000256" key="5">
    <source>
        <dbReference type="ARBA" id="ARBA00022725"/>
    </source>
</evidence>
<accession>A0AA97K5T4</accession>
<keyword evidence="7 10" id="KW-0472">Membrane</keyword>
<evidence type="ECO:0000259" key="11">
    <source>
        <dbReference type="PROSITE" id="PS50262"/>
    </source>
</evidence>
<keyword evidence="5 10" id="KW-0552">Olfaction</keyword>
<dbReference type="GO" id="GO:0004984">
    <property type="term" value="F:olfactory receptor activity"/>
    <property type="evidence" value="ECO:0007669"/>
    <property type="project" value="InterPro"/>
</dbReference>
<dbReference type="CDD" id="cd15225">
    <property type="entry name" value="7tmA_OR10A-like"/>
    <property type="match status" value="1"/>
</dbReference>
<feature type="transmembrane region" description="Helical" evidence="10">
    <location>
        <begin position="278"/>
        <end position="295"/>
    </location>
</feature>
<feature type="transmembrane region" description="Helical" evidence="10">
    <location>
        <begin position="240"/>
        <end position="263"/>
    </location>
</feature>
<evidence type="ECO:0000256" key="6">
    <source>
        <dbReference type="ARBA" id="ARBA00022989"/>
    </source>
</evidence>
<evidence type="ECO:0000256" key="10">
    <source>
        <dbReference type="RuleBase" id="RU363047"/>
    </source>
</evidence>
<dbReference type="Gene3D" id="1.20.1070.10">
    <property type="entry name" value="Rhodopsin 7-helix transmembrane proteins"/>
    <property type="match status" value="1"/>
</dbReference>
<dbReference type="SUPFAM" id="SSF81321">
    <property type="entry name" value="Family A G protein-coupled receptor-like"/>
    <property type="match status" value="1"/>
</dbReference>
<dbReference type="PANTHER" id="PTHR26453">
    <property type="entry name" value="OLFACTORY RECEPTOR"/>
    <property type="match status" value="1"/>
</dbReference>
<evidence type="ECO:0000313" key="12">
    <source>
        <dbReference type="Proteomes" id="UP001190640"/>
    </source>
</evidence>
<comment type="similarity">
    <text evidence="9">Belongs to the G-protein coupled receptor 1 family.</text>
</comment>
<feature type="transmembrane region" description="Helical" evidence="10">
    <location>
        <begin position="64"/>
        <end position="82"/>
    </location>
</feature>
<dbReference type="PRINTS" id="PR00237">
    <property type="entry name" value="GPCRRHODOPSN"/>
</dbReference>
<dbReference type="Pfam" id="PF13853">
    <property type="entry name" value="7tm_4"/>
    <property type="match status" value="1"/>
</dbReference>
<protein>
    <recommendedName>
        <fullName evidence="10">Olfactory receptor</fullName>
    </recommendedName>
</protein>
<evidence type="ECO:0000256" key="9">
    <source>
        <dbReference type="RuleBase" id="RU000688"/>
    </source>
</evidence>
<evidence type="ECO:0000313" key="13">
    <source>
        <dbReference type="RefSeq" id="XP_054849732.1"/>
    </source>
</evidence>
<dbReference type="KEGG" id="emc:129339153"/>
<keyword evidence="2 10" id="KW-1003">Cell membrane</keyword>
<dbReference type="InterPro" id="IPR017452">
    <property type="entry name" value="GPCR_Rhodpsn_7TM"/>
</dbReference>
<gene>
    <name evidence="13" type="primary">LOC129339153</name>
</gene>
<name>A0AA97K5T4_EUBMA</name>
<keyword evidence="8 9" id="KW-0807">Transducer</keyword>
<dbReference type="InterPro" id="IPR000276">
    <property type="entry name" value="GPCR_Rhodpsn"/>
</dbReference>
<keyword evidence="6 10" id="KW-1133">Transmembrane helix</keyword>
<dbReference type="GO" id="GO:0004930">
    <property type="term" value="F:G protein-coupled receptor activity"/>
    <property type="evidence" value="ECO:0007669"/>
    <property type="project" value="UniProtKB-KW"/>
</dbReference>
<dbReference type="InterPro" id="IPR000725">
    <property type="entry name" value="Olfact_rcpt"/>
</dbReference>
<feature type="domain" description="G-protein coupled receptors family 1 profile" evidence="11">
    <location>
        <begin position="45"/>
        <end position="293"/>
    </location>
</feature>
<reference evidence="13" key="1">
    <citation type="submission" date="2025-08" db="UniProtKB">
        <authorList>
            <consortium name="RefSeq"/>
        </authorList>
    </citation>
    <scope>IDENTIFICATION</scope>
    <source>
        <tissue evidence="13">Blood</tissue>
    </source>
</reference>
<evidence type="ECO:0000256" key="3">
    <source>
        <dbReference type="ARBA" id="ARBA00022606"/>
    </source>
</evidence>